<gene>
    <name evidence="1" type="ORF">K1Y79_03790</name>
</gene>
<keyword evidence="2" id="KW-1185">Reference proteome</keyword>
<evidence type="ECO:0000313" key="2">
    <source>
        <dbReference type="Proteomes" id="UP000812961"/>
    </source>
</evidence>
<name>A0ABS7G7S5_9BACT</name>
<evidence type="ECO:0000313" key="1">
    <source>
        <dbReference type="EMBL" id="MBW8683446.1"/>
    </source>
</evidence>
<dbReference type="Proteomes" id="UP000812961">
    <property type="component" value="Unassembled WGS sequence"/>
</dbReference>
<dbReference type="EMBL" id="JAICCF010000001">
    <property type="protein sequence ID" value="MBW8683446.1"/>
    <property type="molecule type" value="Genomic_DNA"/>
</dbReference>
<dbReference type="RefSeq" id="WP_220248667.1">
    <property type="nucleotide sequence ID" value="NZ_JAICCF010000001.1"/>
</dbReference>
<reference evidence="1 2" key="1">
    <citation type="submission" date="2021-08" db="EMBL/GenBank/DDBJ databases">
        <title>The genome sequence of Chitinophaga sp. B61.</title>
        <authorList>
            <person name="Zhang X."/>
        </authorList>
    </citation>
    <scope>NUCLEOTIDE SEQUENCE [LARGE SCALE GENOMIC DNA]</scope>
    <source>
        <strain evidence="1 2">B61</strain>
    </source>
</reference>
<organism evidence="1 2">
    <name type="scientific">Chitinophaga rhizophila</name>
    <dbReference type="NCBI Taxonomy" id="2866212"/>
    <lineage>
        <taxon>Bacteria</taxon>
        <taxon>Pseudomonadati</taxon>
        <taxon>Bacteroidota</taxon>
        <taxon>Chitinophagia</taxon>
        <taxon>Chitinophagales</taxon>
        <taxon>Chitinophagaceae</taxon>
        <taxon>Chitinophaga</taxon>
    </lineage>
</organism>
<comment type="caution">
    <text evidence="1">The sequence shown here is derived from an EMBL/GenBank/DDBJ whole genome shotgun (WGS) entry which is preliminary data.</text>
</comment>
<proteinExistence type="predicted"/>
<accession>A0ABS7G7S5</accession>
<protein>
    <submittedName>
        <fullName evidence="1">TerB family tellurite resistance protein</fullName>
    </submittedName>
</protein>
<sequence>MNKVMKVKMMLILVGICLTIHMPKGYSQSTEIAQLLLNVAKWEALQENLKTLKKGYEVLTKGYKAVKDISEGNFNLHDAFLGNLWQVSPTVKNYKKVSEIIQTEIRIIKEYKSGFQQCLKSGQFSANELDYLERVFKRVTDESVENLDELLMIITARQMRMNDEDRLNAIDAISVDMESKLSFVRRFNASNQTLLFQRIKQHSDLELQKRLEGFPE</sequence>